<dbReference type="GO" id="GO:0016874">
    <property type="term" value="F:ligase activity"/>
    <property type="evidence" value="ECO:0007669"/>
    <property type="project" value="UniProtKB-KW"/>
</dbReference>
<dbReference type="Pfam" id="PF13563">
    <property type="entry name" value="2_5_RNA_ligase2"/>
    <property type="match status" value="1"/>
</dbReference>
<evidence type="ECO:0000313" key="1">
    <source>
        <dbReference type="EMBL" id="MDT0321861.1"/>
    </source>
</evidence>
<evidence type="ECO:0000313" key="2">
    <source>
        <dbReference type="Proteomes" id="UP001183420"/>
    </source>
</evidence>
<dbReference type="RefSeq" id="WP_311602182.1">
    <property type="nucleotide sequence ID" value="NZ_JAVREM010000049.1"/>
</dbReference>
<accession>A0ABU2LW87</accession>
<sequence length="225" mass="25464">MRKFLDNQRLWASPGDPDERWIKPHVLWLPQDQPEAMAYFHRLRTVVATFCDIVTPVDSDDLHLTIQKIEPRTAAGDRVDNAHLAAAAAAVQQALAHLSPFEIEIGPARTTRSAATVDMRPEDELDHLYRRVRAGLTQAGLVLPDPAPLFWGHASIGYGNIDTDTAELARRSDQLASALAKTIRPPTRIRARMASVWLVWERQDHLRNRYLVERVHEIHLGRTQA</sequence>
<gene>
    <name evidence="1" type="ORF">RNC47_26350</name>
</gene>
<dbReference type="Gene3D" id="3.90.1140.10">
    <property type="entry name" value="Cyclic phosphodiesterase"/>
    <property type="match status" value="1"/>
</dbReference>
<dbReference type="SUPFAM" id="SSF55144">
    <property type="entry name" value="LigT-like"/>
    <property type="match status" value="1"/>
</dbReference>
<comment type="caution">
    <text evidence="1">The sequence shown here is derived from an EMBL/GenBank/DDBJ whole genome shotgun (WGS) entry which is preliminary data.</text>
</comment>
<protein>
    <submittedName>
        <fullName evidence="1">2'-5' RNA ligase family protein</fullName>
    </submittedName>
</protein>
<dbReference type="Proteomes" id="UP001183420">
    <property type="component" value="Unassembled WGS sequence"/>
</dbReference>
<reference evidence="2" key="1">
    <citation type="submission" date="2023-07" db="EMBL/GenBank/DDBJ databases">
        <title>30 novel species of actinomycetes from the DSMZ collection.</title>
        <authorList>
            <person name="Nouioui I."/>
        </authorList>
    </citation>
    <scope>NUCLEOTIDE SEQUENCE [LARGE SCALE GENOMIC DNA]</scope>
    <source>
        <strain evidence="2">DSM 44918</strain>
    </source>
</reference>
<dbReference type="InterPro" id="IPR009097">
    <property type="entry name" value="Cyclic_Pdiesterase"/>
</dbReference>
<dbReference type="EMBL" id="JAVREM010000049">
    <property type="protein sequence ID" value="MDT0321861.1"/>
    <property type="molecule type" value="Genomic_DNA"/>
</dbReference>
<keyword evidence="2" id="KW-1185">Reference proteome</keyword>
<organism evidence="1 2">
    <name type="scientific">Streptomyces millisiae</name>
    <dbReference type="NCBI Taxonomy" id="3075542"/>
    <lineage>
        <taxon>Bacteria</taxon>
        <taxon>Bacillati</taxon>
        <taxon>Actinomycetota</taxon>
        <taxon>Actinomycetes</taxon>
        <taxon>Kitasatosporales</taxon>
        <taxon>Streptomycetaceae</taxon>
        <taxon>Streptomyces</taxon>
    </lineage>
</organism>
<proteinExistence type="predicted"/>
<keyword evidence="1" id="KW-0436">Ligase</keyword>
<name>A0ABU2LW87_9ACTN</name>